<evidence type="ECO:0000259" key="8">
    <source>
        <dbReference type="SMART" id="SM00533"/>
    </source>
</evidence>
<dbReference type="PANTHER" id="PTHR11361:SF34">
    <property type="entry name" value="DNA MISMATCH REPAIR PROTEIN MSH1, MITOCHONDRIAL"/>
    <property type="match status" value="1"/>
</dbReference>
<evidence type="ECO:0000256" key="5">
    <source>
        <dbReference type="ARBA" id="ARBA00023125"/>
    </source>
</evidence>
<protein>
    <recommendedName>
        <fullName evidence="8">DNA mismatch repair protein MutS core domain-containing protein</fullName>
    </recommendedName>
</protein>
<evidence type="ECO:0000313" key="9">
    <source>
        <dbReference type="EMBL" id="GAH85669.1"/>
    </source>
</evidence>
<keyword evidence="3" id="KW-0227">DNA damage</keyword>
<evidence type="ECO:0000256" key="6">
    <source>
        <dbReference type="ARBA" id="ARBA00023204"/>
    </source>
</evidence>
<dbReference type="SUPFAM" id="SSF48334">
    <property type="entry name" value="DNA repair protein MutS, domain III"/>
    <property type="match status" value="1"/>
</dbReference>
<dbReference type="Gene3D" id="6.10.140.80">
    <property type="match status" value="1"/>
</dbReference>
<evidence type="ECO:0000256" key="2">
    <source>
        <dbReference type="ARBA" id="ARBA00022741"/>
    </source>
</evidence>
<dbReference type="GO" id="GO:0030983">
    <property type="term" value="F:mismatched DNA binding"/>
    <property type="evidence" value="ECO:0007669"/>
    <property type="project" value="InterPro"/>
</dbReference>
<dbReference type="InterPro" id="IPR036678">
    <property type="entry name" value="MutS_con_dom_sf"/>
</dbReference>
<evidence type="ECO:0000256" key="3">
    <source>
        <dbReference type="ARBA" id="ARBA00022763"/>
    </source>
</evidence>
<dbReference type="SUPFAM" id="SSF53150">
    <property type="entry name" value="DNA repair protein MutS, domain II"/>
    <property type="match status" value="1"/>
</dbReference>
<comment type="similarity">
    <text evidence="1">Belongs to the DNA mismatch repair MutS family.</text>
</comment>
<dbReference type="EMBL" id="BARU01039853">
    <property type="protein sequence ID" value="GAH85669.1"/>
    <property type="molecule type" value="Genomic_DNA"/>
</dbReference>
<evidence type="ECO:0000256" key="7">
    <source>
        <dbReference type="ARBA" id="ARBA00024647"/>
    </source>
</evidence>
<dbReference type="PANTHER" id="PTHR11361">
    <property type="entry name" value="DNA MISMATCH REPAIR PROTEIN MUTS FAMILY MEMBER"/>
    <property type="match status" value="1"/>
</dbReference>
<evidence type="ECO:0000256" key="1">
    <source>
        <dbReference type="ARBA" id="ARBA00006271"/>
    </source>
</evidence>
<comment type="caution">
    <text evidence="9">The sequence shown here is derived from an EMBL/GenBank/DDBJ whole genome shotgun (WGS) entry which is preliminary data.</text>
</comment>
<dbReference type="InterPro" id="IPR007696">
    <property type="entry name" value="DNA_mismatch_repair_MutS_core"/>
</dbReference>
<dbReference type="GO" id="GO:0005524">
    <property type="term" value="F:ATP binding"/>
    <property type="evidence" value="ECO:0007669"/>
    <property type="project" value="UniProtKB-KW"/>
</dbReference>
<keyword evidence="2" id="KW-0547">Nucleotide-binding</keyword>
<gene>
    <name evidence="9" type="ORF">S03H2_61714</name>
</gene>
<sequence>CAHLPLAVSAAGAIIHYVAETQKGVLGQLNRLSTYATDNFMALDVQTQRNLELFQSARTGTNAGSLLSVVDLTKTPMGGRLLRRWMGQPLLDLAELTRRQDAIGWFVDRSLARNQAISLLGGVADLERLINRVRGEIAIPRELVALRRSLETVPRVREIIEGDGDDSTIGWLKDELKPCQEVVDLIAEALVDEPSSSLGEGGVIRTGFSEDLDSLRLASGNAKKYLANMERQERERT</sequence>
<name>X1K5X0_9ZZZZ</name>
<accession>X1K5X0</accession>
<dbReference type="SMART" id="SM00533">
    <property type="entry name" value="MUTSd"/>
    <property type="match status" value="1"/>
</dbReference>
<evidence type="ECO:0000256" key="4">
    <source>
        <dbReference type="ARBA" id="ARBA00022840"/>
    </source>
</evidence>
<dbReference type="GO" id="GO:0140664">
    <property type="term" value="F:ATP-dependent DNA damage sensor activity"/>
    <property type="evidence" value="ECO:0007669"/>
    <property type="project" value="InterPro"/>
</dbReference>
<dbReference type="GO" id="GO:0006298">
    <property type="term" value="P:mismatch repair"/>
    <property type="evidence" value="ECO:0007669"/>
    <property type="project" value="InterPro"/>
</dbReference>
<organism evidence="9">
    <name type="scientific">marine sediment metagenome</name>
    <dbReference type="NCBI Taxonomy" id="412755"/>
    <lineage>
        <taxon>unclassified sequences</taxon>
        <taxon>metagenomes</taxon>
        <taxon>ecological metagenomes</taxon>
    </lineage>
</organism>
<keyword evidence="5" id="KW-0238">DNA-binding</keyword>
<dbReference type="Gene3D" id="1.10.1420.10">
    <property type="match status" value="1"/>
</dbReference>
<reference evidence="9" key="1">
    <citation type="journal article" date="2014" name="Front. Microbiol.">
        <title>High frequency of phylogenetically diverse reductive dehalogenase-homologous genes in deep subseafloor sedimentary metagenomes.</title>
        <authorList>
            <person name="Kawai M."/>
            <person name="Futagami T."/>
            <person name="Toyoda A."/>
            <person name="Takaki Y."/>
            <person name="Nishi S."/>
            <person name="Hori S."/>
            <person name="Arai W."/>
            <person name="Tsubouchi T."/>
            <person name="Morono Y."/>
            <person name="Uchiyama I."/>
            <person name="Ito T."/>
            <person name="Fujiyama A."/>
            <person name="Inagaki F."/>
            <person name="Takami H."/>
        </authorList>
    </citation>
    <scope>NUCLEOTIDE SEQUENCE</scope>
    <source>
        <strain evidence="9">Expedition CK06-06</strain>
    </source>
</reference>
<dbReference type="InterPro" id="IPR045076">
    <property type="entry name" value="MutS"/>
</dbReference>
<dbReference type="Gene3D" id="3.30.420.110">
    <property type="entry name" value="MutS, connector domain"/>
    <property type="match status" value="1"/>
</dbReference>
<feature type="domain" description="DNA mismatch repair protein MutS core" evidence="8">
    <location>
        <begin position="61"/>
        <end position="237"/>
    </location>
</feature>
<keyword evidence="4" id="KW-0067">ATP-binding</keyword>
<dbReference type="Pfam" id="PF05192">
    <property type="entry name" value="MutS_III"/>
    <property type="match status" value="1"/>
</dbReference>
<feature type="non-terminal residue" evidence="9">
    <location>
        <position position="1"/>
    </location>
</feature>
<dbReference type="FunFam" id="1.10.1420.10:FF:000001">
    <property type="entry name" value="DNA mismatch repair protein MutS"/>
    <property type="match status" value="1"/>
</dbReference>
<dbReference type="AlphaFoldDB" id="X1K5X0"/>
<dbReference type="InterPro" id="IPR036187">
    <property type="entry name" value="DNA_mismatch_repair_MutS_sf"/>
</dbReference>
<comment type="function">
    <text evidence="7">This protein is involved in the repair of mismatches in DNA. It is possible that it carries out the mismatch recognition step. This protein has a weak ATPase activity.</text>
</comment>
<proteinExistence type="inferred from homology"/>
<keyword evidence="6" id="KW-0234">DNA repair</keyword>
<feature type="non-terminal residue" evidence="9">
    <location>
        <position position="237"/>
    </location>
</feature>